<accession>A0ABU6S1D6</accession>
<evidence type="ECO:0000313" key="3">
    <source>
        <dbReference type="Proteomes" id="UP001341840"/>
    </source>
</evidence>
<dbReference type="EMBL" id="JASCZI010038745">
    <property type="protein sequence ID" value="MED6129934.1"/>
    <property type="molecule type" value="Genomic_DNA"/>
</dbReference>
<dbReference type="Proteomes" id="UP001341840">
    <property type="component" value="Unassembled WGS sequence"/>
</dbReference>
<proteinExistence type="predicted"/>
<gene>
    <name evidence="2" type="ORF">PIB30_112917</name>
</gene>
<reference evidence="2 3" key="1">
    <citation type="journal article" date="2023" name="Plants (Basel)">
        <title>Bridging the Gap: Combining Genomics and Transcriptomics Approaches to Understand Stylosanthes scabra, an Orphan Legume from the Brazilian Caatinga.</title>
        <authorList>
            <person name="Ferreira-Neto J.R.C."/>
            <person name="da Silva M.D."/>
            <person name="Binneck E."/>
            <person name="de Melo N.F."/>
            <person name="da Silva R.H."/>
            <person name="de Melo A.L.T.M."/>
            <person name="Pandolfi V."/>
            <person name="Bustamante F.O."/>
            <person name="Brasileiro-Vidal A.C."/>
            <person name="Benko-Iseppon A.M."/>
        </authorList>
    </citation>
    <scope>NUCLEOTIDE SEQUENCE [LARGE SCALE GENOMIC DNA]</scope>
    <source>
        <tissue evidence="2">Leaves</tissue>
    </source>
</reference>
<evidence type="ECO:0000313" key="2">
    <source>
        <dbReference type="EMBL" id="MED6129934.1"/>
    </source>
</evidence>
<protein>
    <submittedName>
        <fullName evidence="2">Uncharacterized protein</fullName>
    </submittedName>
</protein>
<evidence type="ECO:0000256" key="1">
    <source>
        <dbReference type="SAM" id="MobiDB-lite"/>
    </source>
</evidence>
<feature type="compositionally biased region" description="Basic and acidic residues" evidence="1">
    <location>
        <begin position="1"/>
        <end position="18"/>
    </location>
</feature>
<name>A0ABU6S1D6_9FABA</name>
<organism evidence="2 3">
    <name type="scientific">Stylosanthes scabra</name>
    <dbReference type="NCBI Taxonomy" id="79078"/>
    <lineage>
        <taxon>Eukaryota</taxon>
        <taxon>Viridiplantae</taxon>
        <taxon>Streptophyta</taxon>
        <taxon>Embryophyta</taxon>
        <taxon>Tracheophyta</taxon>
        <taxon>Spermatophyta</taxon>
        <taxon>Magnoliopsida</taxon>
        <taxon>eudicotyledons</taxon>
        <taxon>Gunneridae</taxon>
        <taxon>Pentapetalae</taxon>
        <taxon>rosids</taxon>
        <taxon>fabids</taxon>
        <taxon>Fabales</taxon>
        <taxon>Fabaceae</taxon>
        <taxon>Papilionoideae</taxon>
        <taxon>50 kb inversion clade</taxon>
        <taxon>dalbergioids sensu lato</taxon>
        <taxon>Dalbergieae</taxon>
        <taxon>Pterocarpus clade</taxon>
        <taxon>Stylosanthes</taxon>
    </lineage>
</organism>
<feature type="region of interest" description="Disordered" evidence="1">
    <location>
        <begin position="1"/>
        <end position="35"/>
    </location>
</feature>
<sequence>MVEETPTRKQEVKAKKETTTIPTPRPKPSRGKPKPLSKFLEIFACLEVNIPLLKDLREMSAYVHSMKELLLKKITLNKGDKVVMTKECGSLIQAD</sequence>
<comment type="caution">
    <text evidence="2">The sequence shown here is derived from an EMBL/GenBank/DDBJ whole genome shotgun (WGS) entry which is preliminary data.</text>
</comment>
<keyword evidence="3" id="KW-1185">Reference proteome</keyword>
<feature type="non-terminal residue" evidence="2">
    <location>
        <position position="95"/>
    </location>
</feature>